<dbReference type="Pfam" id="PF12831">
    <property type="entry name" value="FAD_oxidored"/>
    <property type="match status" value="1"/>
</dbReference>
<evidence type="ECO:0000256" key="2">
    <source>
        <dbReference type="ARBA" id="ARBA00022723"/>
    </source>
</evidence>
<evidence type="ECO:0000313" key="7">
    <source>
        <dbReference type="Proteomes" id="UP000263642"/>
    </source>
</evidence>
<keyword evidence="3" id="KW-0560">Oxidoreductase</keyword>
<evidence type="ECO:0000256" key="1">
    <source>
        <dbReference type="ARBA" id="ARBA00022485"/>
    </source>
</evidence>
<dbReference type="SUPFAM" id="SSF51905">
    <property type="entry name" value="FAD/NAD(P)-binding domain"/>
    <property type="match status" value="1"/>
</dbReference>
<feature type="non-terminal residue" evidence="6">
    <location>
        <position position="253"/>
    </location>
</feature>
<reference evidence="6 7" key="1">
    <citation type="journal article" date="2018" name="Nat. Biotechnol.">
        <title>A standardized bacterial taxonomy based on genome phylogeny substantially revises the tree of life.</title>
        <authorList>
            <person name="Parks D.H."/>
            <person name="Chuvochina M."/>
            <person name="Waite D.W."/>
            <person name="Rinke C."/>
            <person name="Skarshewski A."/>
            <person name="Chaumeil P.A."/>
            <person name="Hugenholtz P."/>
        </authorList>
    </citation>
    <scope>NUCLEOTIDE SEQUENCE [LARGE SCALE GENOMIC DNA]</scope>
    <source>
        <strain evidence="6">UBA9375</strain>
    </source>
</reference>
<protein>
    <submittedName>
        <fullName evidence="6">FAD-dependent oxidoreductase</fullName>
    </submittedName>
</protein>
<dbReference type="GO" id="GO:0051539">
    <property type="term" value="F:4 iron, 4 sulfur cluster binding"/>
    <property type="evidence" value="ECO:0007669"/>
    <property type="project" value="UniProtKB-KW"/>
</dbReference>
<evidence type="ECO:0000256" key="5">
    <source>
        <dbReference type="ARBA" id="ARBA00023014"/>
    </source>
</evidence>
<dbReference type="PANTHER" id="PTHR43498:SF1">
    <property type="entry name" value="COB--COM HETERODISULFIDE REDUCTASE IRON-SULFUR SUBUNIT A"/>
    <property type="match status" value="1"/>
</dbReference>
<dbReference type="InterPro" id="IPR039650">
    <property type="entry name" value="HdrA-like"/>
</dbReference>
<comment type="caution">
    <text evidence="6">The sequence shown here is derived from an EMBL/GenBank/DDBJ whole genome shotgun (WGS) entry which is preliminary data.</text>
</comment>
<accession>A0A3D3R2C3</accession>
<organism evidence="6 7">
    <name type="scientific">Gimesia maris</name>
    <dbReference type="NCBI Taxonomy" id="122"/>
    <lineage>
        <taxon>Bacteria</taxon>
        <taxon>Pseudomonadati</taxon>
        <taxon>Planctomycetota</taxon>
        <taxon>Planctomycetia</taxon>
        <taxon>Planctomycetales</taxon>
        <taxon>Planctomycetaceae</taxon>
        <taxon>Gimesia</taxon>
    </lineage>
</organism>
<keyword evidence="5" id="KW-0411">Iron-sulfur</keyword>
<evidence type="ECO:0000256" key="4">
    <source>
        <dbReference type="ARBA" id="ARBA00023004"/>
    </source>
</evidence>
<keyword evidence="2" id="KW-0479">Metal-binding</keyword>
<keyword evidence="1" id="KW-0004">4Fe-4S</keyword>
<evidence type="ECO:0000256" key="3">
    <source>
        <dbReference type="ARBA" id="ARBA00023002"/>
    </source>
</evidence>
<dbReference type="PANTHER" id="PTHR43498">
    <property type="entry name" value="FERREDOXIN:COB-COM HETERODISULFIDE REDUCTASE SUBUNIT A"/>
    <property type="match status" value="1"/>
</dbReference>
<gene>
    <name evidence="6" type="ORF">DIT97_07910</name>
</gene>
<name>A0A3D3R2C3_9PLAN</name>
<dbReference type="AlphaFoldDB" id="A0A3D3R2C3"/>
<dbReference type="Gene3D" id="3.50.50.60">
    <property type="entry name" value="FAD/NAD(P)-binding domain"/>
    <property type="match status" value="1"/>
</dbReference>
<dbReference type="Proteomes" id="UP000263642">
    <property type="component" value="Unassembled WGS sequence"/>
</dbReference>
<evidence type="ECO:0000313" key="6">
    <source>
        <dbReference type="EMBL" id="HCO22973.1"/>
    </source>
</evidence>
<proteinExistence type="predicted"/>
<dbReference type="InterPro" id="IPR036188">
    <property type="entry name" value="FAD/NAD-bd_sf"/>
</dbReference>
<dbReference type="GO" id="GO:0046872">
    <property type="term" value="F:metal ion binding"/>
    <property type="evidence" value="ECO:0007669"/>
    <property type="project" value="UniProtKB-KW"/>
</dbReference>
<dbReference type="GO" id="GO:0016491">
    <property type="term" value="F:oxidoreductase activity"/>
    <property type="evidence" value="ECO:0007669"/>
    <property type="project" value="UniProtKB-KW"/>
</dbReference>
<dbReference type="EMBL" id="DQAY01000048">
    <property type="protein sequence ID" value="HCO22973.1"/>
    <property type="molecule type" value="Genomic_DNA"/>
</dbReference>
<keyword evidence="4" id="KW-0408">Iron</keyword>
<sequence length="253" mass="27723">MSGTLQTNIAILGGTPAGIAAAIAAARLGRSVLLIEPQAHLGGMSTSGLGKSDVERRHLIGGLFQEFTQRIDQHYRNRYAPDSADIALCQDGYYFEPSVAETVFHEMLKAHPQITILTSHTLNSATTSENRLTAIDILSPKQQRITVHAQVFLDATYEGDLFAAAGVDFRLGRESRDEFNEPHAGQIYFDYQQQQFLPGSTGEGDDRLPAYTYRLCLTTDPANAAALTEPPADYDRRHYLGYFDDLAAGRLAG</sequence>